<gene>
    <name evidence="3" type="ORF">AVEN_211605_1</name>
    <name evidence="4" type="ORF">AVEN_222195_1</name>
    <name evidence="1" type="ORF">AVEN_233467_1</name>
    <name evidence="2" type="ORF">AVEN_30461_1</name>
</gene>
<sequence>MNSPCMKDKKCTKRYPTAEDGCPRYIRRKPEQGGHTTVINLWINNKYHEDEIDNRWVAPYSPVLSKMFQAHINVEYSNSVKPIKYIFKYINKGRDMAVVEINNATTGVNDEIARYQMRRNINSNESSLANLTFPHS</sequence>
<evidence type="ECO:0000313" key="5">
    <source>
        <dbReference type="Proteomes" id="UP000499080"/>
    </source>
</evidence>
<dbReference type="EMBL" id="BGPR01082732">
    <property type="protein sequence ID" value="GBL88379.1"/>
    <property type="molecule type" value="Genomic_DNA"/>
</dbReference>
<proteinExistence type="predicted"/>
<evidence type="ECO:0000313" key="3">
    <source>
        <dbReference type="EMBL" id="GBL88374.1"/>
    </source>
</evidence>
<keyword evidence="5" id="KW-1185">Reference proteome</keyword>
<reference evidence="4 5" key="1">
    <citation type="journal article" date="2019" name="Sci. Rep.">
        <title>Orb-weaving spider Araneus ventricosus genome elucidates the spidroin gene catalogue.</title>
        <authorList>
            <person name="Kono N."/>
            <person name="Nakamura H."/>
            <person name="Ohtoshi R."/>
            <person name="Moran D.A.P."/>
            <person name="Shinohara A."/>
            <person name="Yoshida Y."/>
            <person name="Fujiwara M."/>
            <person name="Mori M."/>
            <person name="Tomita M."/>
            <person name="Arakawa K."/>
        </authorList>
    </citation>
    <scope>NUCLEOTIDE SEQUENCE [LARGE SCALE GENOMIC DNA]</scope>
</reference>
<evidence type="ECO:0008006" key="6">
    <source>
        <dbReference type="Google" id="ProtNLM"/>
    </source>
</evidence>
<dbReference type="EMBL" id="BGPR01082731">
    <property type="protein sequence ID" value="GBL88374.1"/>
    <property type="molecule type" value="Genomic_DNA"/>
</dbReference>
<organism evidence="4 5">
    <name type="scientific">Araneus ventricosus</name>
    <name type="common">Orbweaver spider</name>
    <name type="synonym">Epeira ventricosa</name>
    <dbReference type="NCBI Taxonomy" id="182803"/>
    <lineage>
        <taxon>Eukaryota</taxon>
        <taxon>Metazoa</taxon>
        <taxon>Ecdysozoa</taxon>
        <taxon>Arthropoda</taxon>
        <taxon>Chelicerata</taxon>
        <taxon>Arachnida</taxon>
        <taxon>Araneae</taxon>
        <taxon>Araneomorphae</taxon>
        <taxon>Entelegynae</taxon>
        <taxon>Araneoidea</taxon>
        <taxon>Araneidae</taxon>
        <taxon>Araneus</taxon>
    </lineage>
</organism>
<evidence type="ECO:0000313" key="2">
    <source>
        <dbReference type="EMBL" id="GBL88300.1"/>
    </source>
</evidence>
<dbReference type="OrthoDB" id="3366231at2759"/>
<protein>
    <recommendedName>
        <fullName evidence="6">Helitron helicase-like domain-containing protein</fullName>
    </recommendedName>
</protein>
<evidence type="ECO:0000313" key="1">
    <source>
        <dbReference type="EMBL" id="GBL88271.1"/>
    </source>
</evidence>
<dbReference type="EMBL" id="BGPR01082717">
    <property type="protein sequence ID" value="GBL88300.1"/>
    <property type="molecule type" value="Genomic_DNA"/>
</dbReference>
<dbReference type="PANTHER" id="PTHR10492">
    <property type="match status" value="1"/>
</dbReference>
<dbReference type="AlphaFoldDB" id="A0A4Y2BAD0"/>
<dbReference type="Proteomes" id="UP000499080">
    <property type="component" value="Unassembled WGS sequence"/>
</dbReference>
<evidence type="ECO:0000313" key="4">
    <source>
        <dbReference type="EMBL" id="GBL88379.1"/>
    </source>
</evidence>
<comment type="caution">
    <text evidence="4">The sequence shown here is derived from an EMBL/GenBank/DDBJ whole genome shotgun (WGS) entry which is preliminary data.</text>
</comment>
<accession>A0A4Y2BAD0</accession>
<dbReference type="PANTHER" id="PTHR10492:SF57">
    <property type="entry name" value="ATP-DEPENDENT DNA HELICASE"/>
    <property type="match status" value="1"/>
</dbReference>
<name>A0A4Y2BAD0_ARAVE</name>
<dbReference type="EMBL" id="BGPR01082709">
    <property type="protein sequence ID" value="GBL88271.1"/>
    <property type="molecule type" value="Genomic_DNA"/>
</dbReference>